<dbReference type="InterPro" id="IPR036465">
    <property type="entry name" value="vWFA_dom_sf"/>
</dbReference>
<keyword evidence="6" id="KW-0418">Kinase</keyword>
<evidence type="ECO:0000256" key="4">
    <source>
        <dbReference type="ARBA" id="ARBA00022679"/>
    </source>
</evidence>
<dbReference type="PROSITE" id="PS51158">
    <property type="entry name" value="ALPHA_KINASE"/>
    <property type="match status" value="1"/>
</dbReference>
<keyword evidence="4" id="KW-0808">Transferase</keyword>
<dbReference type="Pfam" id="PF02816">
    <property type="entry name" value="Alpha_kinase"/>
    <property type="match status" value="1"/>
</dbReference>
<keyword evidence="11" id="KW-1185">Reference proteome</keyword>
<dbReference type="InterPro" id="IPR004166">
    <property type="entry name" value="a-kinase_dom"/>
</dbReference>
<name>A0AAN7AF34_9PEZI</name>
<dbReference type="Proteomes" id="UP001302126">
    <property type="component" value="Unassembled WGS sequence"/>
</dbReference>
<evidence type="ECO:0000259" key="8">
    <source>
        <dbReference type="PROSITE" id="PS50234"/>
    </source>
</evidence>
<evidence type="ECO:0000313" key="10">
    <source>
        <dbReference type="EMBL" id="KAK4183532.1"/>
    </source>
</evidence>
<evidence type="ECO:0000256" key="5">
    <source>
        <dbReference type="ARBA" id="ARBA00022729"/>
    </source>
</evidence>
<dbReference type="SUPFAM" id="SSF56112">
    <property type="entry name" value="Protein kinase-like (PK-like)"/>
    <property type="match status" value="1"/>
</dbReference>
<evidence type="ECO:0000256" key="7">
    <source>
        <dbReference type="SAM" id="MobiDB-lite"/>
    </source>
</evidence>
<dbReference type="CDD" id="cd04515">
    <property type="entry name" value="Alpha_kinase"/>
    <property type="match status" value="1"/>
</dbReference>
<evidence type="ECO:0000256" key="6">
    <source>
        <dbReference type="ARBA" id="ARBA00022777"/>
    </source>
</evidence>
<feature type="region of interest" description="Disordered" evidence="7">
    <location>
        <begin position="1"/>
        <end position="24"/>
    </location>
</feature>
<dbReference type="InterPro" id="IPR056861">
    <property type="entry name" value="HMCN1-like_VWA"/>
</dbReference>
<dbReference type="SUPFAM" id="SSF53300">
    <property type="entry name" value="vWA-like"/>
    <property type="match status" value="1"/>
</dbReference>
<dbReference type="InterPro" id="IPR011009">
    <property type="entry name" value="Kinase-like_dom_sf"/>
</dbReference>
<dbReference type="GO" id="GO:0005524">
    <property type="term" value="F:ATP binding"/>
    <property type="evidence" value="ECO:0007669"/>
    <property type="project" value="InterPro"/>
</dbReference>
<dbReference type="Pfam" id="PF25106">
    <property type="entry name" value="VWA_4"/>
    <property type="match status" value="1"/>
</dbReference>
<reference evidence="10" key="2">
    <citation type="submission" date="2023-05" db="EMBL/GenBank/DDBJ databases">
        <authorList>
            <consortium name="Lawrence Berkeley National Laboratory"/>
            <person name="Steindorff A."/>
            <person name="Hensen N."/>
            <person name="Bonometti L."/>
            <person name="Westerberg I."/>
            <person name="Brannstrom I.O."/>
            <person name="Guillou S."/>
            <person name="Cros-Aarteil S."/>
            <person name="Calhoun S."/>
            <person name="Haridas S."/>
            <person name="Kuo A."/>
            <person name="Mondo S."/>
            <person name="Pangilinan J."/>
            <person name="Riley R."/>
            <person name="Labutti K."/>
            <person name="Andreopoulos B."/>
            <person name="Lipzen A."/>
            <person name="Chen C."/>
            <person name="Yanf M."/>
            <person name="Daum C."/>
            <person name="Ng V."/>
            <person name="Clum A."/>
            <person name="Ohm R."/>
            <person name="Martin F."/>
            <person name="Silar P."/>
            <person name="Natvig D."/>
            <person name="Lalanne C."/>
            <person name="Gautier V."/>
            <person name="Ament-Velasquez S.L."/>
            <person name="Kruys A."/>
            <person name="Hutchinson M.I."/>
            <person name="Powell A.J."/>
            <person name="Barry K."/>
            <person name="Miller A.N."/>
            <person name="Grigoriev I.V."/>
            <person name="Debuchy R."/>
            <person name="Gladieux P."/>
            <person name="Thoren M.H."/>
            <person name="Johannesson H."/>
        </authorList>
    </citation>
    <scope>NUCLEOTIDE SEQUENCE</scope>
    <source>
        <strain evidence="10">PSN309</strain>
    </source>
</reference>
<comment type="caution">
    <text evidence="10">The sequence shown here is derived from an EMBL/GenBank/DDBJ whole genome shotgun (WGS) entry which is preliminary data.</text>
</comment>
<organism evidence="10 11">
    <name type="scientific">Podospora australis</name>
    <dbReference type="NCBI Taxonomy" id="1536484"/>
    <lineage>
        <taxon>Eukaryota</taxon>
        <taxon>Fungi</taxon>
        <taxon>Dikarya</taxon>
        <taxon>Ascomycota</taxon>
        <taxon>Pezizomycotina</taxon>
        <taxon>Sordariomycetes</taxon>
        <taxon>Sordariomycetidae</taxon>
        <taxon>Sordariales</taxon>
        <taxon>Podosporaceae</taxon>
        <taxon>Podospora</taxon>
    </lineage>
</organism>
<dbReference type="GO" id="GO:0004674">
    <property type="term" value="F:protein serine/threonine kinase activity"/>
    <property type="evidence" value="ECO:0007669"/>
    <property type="project" value="UniProtKB-KW"/>
</dbReference>
<evidence type="ECO:0000256" key="1">
    <source>
        <dbReference type="ARBA" id="ARBA00004613"/>
    </source>
</evidence>
<keyword evidence="5" id="KW-0732">Signal</keyword>
<dbReference type="CDD" id="cd00198">
    <property type="entry name" value="vWFA"/>
    <property type="match status" value="1"/>
</dbReference>
<evidence type="ECO:0000256" key="2">
    <source>
        <dbReference type="ARBA" id="ARBA00022525"/>
    </source>
</evidence>
<proteinExistence type="predicted"/>
<dbReference type="EMBL" id="MU864542">
    <property type="protein sequence ID" value="KAK4183532.1"/>
    <property type="molecule type" value="Genomic_DNA"/>
</dbReference>
<dbReference type="InterPro" id="IPR002035">
    <property type="entry name" value="VWF_A"/>
</dbReference>
<dbReference type="Gene3D" id="3.20.200.10">
    <property type="entry name" value="MHCK/EF2 kinase"/>
    <property type="match status" value="1"/>
</dbReference>
<comment type="subcellular location">
    <subcellularLocation>
        <location evidence="1">Secreted</location>
    </subcellularLocation>
</comment>
<feature type="domain" description="Alpha-type protein kinase" evidence="9">
    <location>
        <begin position="426"/>
        <end position="654"/>
    </location>
</feature>
<protein>
    <recommendedName>
        <fullName evidence="12">VWFA domain-containing protein</fullName>
    </recommendedName>
</protein>
<dbReference type="AlphaFoldDB" id="A0AAN7AF34"/>
<gene>
    <name evidence="10" type="ORF">QBC35DRAFT_518169</name>
</gene>
<sequence length="731" mass="81761">MSPHNTTPTAKPGSTPTSSVPGSSWTLDFVKVSASGASQTTSSRERIRQVEQENCKLRRMLAEADKIANRLKEEGESKTTLSADRILRFERDITATTNAAPNNQHHAGLFKTACSTDLLFLMDATGSMQPWIDAAKQQVKAIVHDIKSTFFNETDLRVAIVAYRDHRDVPKIQDIDFESDFDIVIKFLDAVRAGGGDDGAEDVLGGLQHAIGLSWKHKTKCIVHIADAPAHDNNLNDFSSNALDFYLSPGSEPQGLRYEVLLRELVQKDINYALLRINFTTDRMAFEFAKIYAEKSVNCQLLKTNQYFHSFDMVMEQKKNLQRCSDNGGVQFQELQLASSLGKIRHLVCKTVTNSATLSAARLLSPPVPSPGRPFGISPRGGPVQSPRLLLSAEQVPPQWDVAHWFQETFAFEAYSVDVFPGDMGELEPKIQSLKIQTTDLTIVSRSRPFANGAIRTAFYARTKGTMNRLVVKSLMRTSRSTHELAGDMRIQAIAKMFAQDFNAHVMAPQHSLDFPYLGENYVKYNNNTGWVNHKLDPLDIPTNEAAQVFSHFSFERSSGMMLICDLRGVGQLLTDPAIHTREPGNQECSSDICQKLGLKSTRETIMSNSCGSGHDDFRTDWEKPDWDALVRSNSIMMCCSNKLCGTLLSLNSDTLTTTGKFWDVPGSDRFYWCGPCFEQVKKTTSKICCDRTSPTHVFSVSRFSTNHRARTCRRNVLHIAEFGHHLHEVR</sequence>
<evidence type="ECO:0000256" key="3">
    <source>
        <dbReference type="ARBA" id="ARBA00022527"/>
    </source>
</evidence>
<dbReference type="PANTHER" id="PTHR47763:SF4">
    <property type="entry name" value="ALPHA-PROTEIN KINASE VWKA"/>
    <property type="match status" value="1"/>
</dbReference>
<dbReference type="PANTHER" id="PTHR47763">
    <property type="entry name" value="ALPHA-PROTEIN KINASE VWKA"/>
    <property type="match status" value="1"/>
</dbReference>
<evidence type="ECO:0000259" key="9">
    <source>
        <dbReference type="PROSITE" id="PS51158"/>
    </source>
</evidence>
<keyword evidence="3" id="KW-0723">Serine/threonine-protein kinase</keyword>
<evidence type="ECO:0000313" key="11">
    <source>
        <dbReference type="Proteomes" id="UP001302126"/>
    </source>
</evidence>
<dbReference type="Gene3D" id="3.40.50.410">
    <property type="entry name" value="von Willebrand factor, type A domain"/>
    <property type="match status" value="1"/>
</dbReference>
<dbReference type="SMART" id="SM00811">
    <property type="entry name" value="Alpha_kinase"/>
    <property type="match status" value="1"/>
</dbReference>
<reference evidence="10" key="1">
    <citation type="journal article" date="2023" name="Mol. Phylogenet. Evol.">
        <title>Genome-scale phylogeny and comparative genomics of the fungal order Sordariales.</title>
        <authorList>
            <person name="Hensen N."/>
            <person name="Bonometti L."/>
            <person name="Westerberg I."/>
            <person name="Brannstrom I.O."/>
            <person name="Guillou S."/>
            <person name="Cros-Aarteil S."/>
            <person name="Calhoun S."/>
            <person name="Haridas S."/>
            <person name="Kuo A."/>
            <person name="Mondo S."/>
            <person name="Pangilinan J."/>
            <person name="Riley R."/>
            <person name="LaButti K."/>
            <person name="Andreopoulos B."/>
            <person name="Lipzen A."/>
            <person name="Chen C."/>
            <person name="Yan M."/>
            <person name="Daum C."/>
            <person name="Ng V."/>
            <person name="Clum A."/>
            <person name="Steindorff A."/>
            <person name="Ohm R.A."/>
            <person name="Martin F."/>
            <person name="Silar P."/>
            <person name="Natvig D.O."/>
            <person name="Lalanne C."/>
            <person name="Gautier V."/>
            <person name="Ament-Velasquez S.L."/>
            <person name="Kruys A."/>
            <person name="Hutchinson M.I."/>
            <person name="Powell A.J."/>
            <person name="Barry K."/>
            <person name="Miller A.N."/>
            <person name="Grigoriev I.V."/>
            <person name="Debuchy R."/>
            <person name="Gladieux P."/>
            <person name="Hiltunen Thoren M."/>
            <person name="Johannesson H."/>
        </authorList>
    </citation>
    <scope>NUCLEOTIDE SEQUENCE</scope>
    <source>
        <strain evidence="10">PSN309</strain>
    </source>
</reference>
<accession>A0AAN7AF34</accession>
<dbReference type="PROSITE" id="PS50234">
    <property type="entry name" value="VWFA"/>
    <property type="match status" value="1"/>
</dbReference>
<feature type="domain" description="VWFA" evidence="8">
    <location>
        <begin position="117"/>
        <end position="335"/>
    </location>
</feature>
<evidence type="ECO:0008006" key="12">
    <source>
        <dbReference type="Google" id="ProtNLM"/>
    </source>
</evidence>
<keyword evidence="2" id="KW-0964">Secreted</keyword>
<feature type="compositionally biased region" description="Low complexity" evidence="7">
    <location>
        <begin position="12"/>
        <end position="24"/>
    </location>
</feature>
<dbReference type="InterPro" id="IPR052969">
    <property type="entry name" value="Thr-specific_kinase-like"/>
</dbReference>